<proteinExistence type="predicted"/>
<dbReference type="InterPro" id="IPR016032">
    <property type="entry name" value="Sig_transdc_resp-reg_C-effctor"/>
</dbReference>
<dbReference type="OrthoDB" id="7003224at2"/>
<name>A0A379FZB9_9GAMM</name>
<evidence type="ECO:0000313" key="2">
    <source>
        <dbReference type="Proteomes" id="UP000255129"/>
    </source>
</evidence>
<dbReference type="InterPro" id="IPR036388">
    <property type="entry name" value="WH-like_DNA-bd_sf"/>
</dbReference>
<evidence type="ECO:0000313" key="1">
    <source>
        <dbReference type="EMBL" id="SUC34035.1"/>
    </source>
</evidence>
<accession>A0A379FZB9</accession>
<dbReference type="Gene3D" id="1.10.10.10">
    <property type="entry name" value="Winged helix-like DNA-binding domain superfamily/Winged helix DNA-binding domain"/>
    <property type="match status" value="1"/>
</dbReference>
<dbReference type="Proteomes" id="UP000255129">
    <property type="component" value="Unassembled WGS sequence"/>
</dbReference>
<sequence>MNKMEYTQVEPMILLCDQVVYDPLKRTLSRGKKTINLSENESCLLKLLLLKTNSKREVMHEIWEKRGTIVTESSYYKLVRQLRQSFKKVELDENLIMTLPRIGILYTGEKAEMPILTRHYERKNMYSYVRCFFQKVFKRSFQ</sequence>
<protein>
    <submittedName>
        <fullName evidence="1">Uncharacterized protein</fullName>
    </submittedName>
</protein>
<dbReference type="GO" id="GO:0006355">
    <property type="term" value="P:regulation of DNA-templated transcription"/>
    <property type="evidence" value="ECO:0007669"/>
    <property type="project" value="InterPro"/>
</dbReference>
<gene>
    <name evidence="1" type="ORF">NCTC12026_00364</name>
</gene>
<dbReference type="AlphaFoldDB" id="A0A379FZB9"/>
<reference evidence="1 2" key="1">
    <citation type="submission" date="2018-06" db="EMBL/GenBank/DDBJ databases">
        <authorList>
            <consortium name="Pathogen Informatics"/>
            <person name="Doyle S."/>
        </authorList>
    </citation>
    <scope>NUCLEOTIDE SEQUENCE [LARGE SCALE GENOMIC DNA]</scope>
    <source>
        <strain evidence="1 2">NCTC12026</strain>
    </source>
</reference>
<dbReference type="SUPFAM" id="SSF46894">
    <property type="entry name" value="C-terminal effector domain of the bipartite response regulators"/>
    <property type="match status" value="1"/>
</dbReference>
<dbReference type="GO" id="GO:0003677">
    <property type="term" value="F:DNA binding"/>
    <property type="evidence" value="ECO:0007669"/>
    <property type="project" value="InterPro"/>
</dbReference>
<organism evidence="1 2">
    <name type="scientific">Providencia rustigianii</name>
    <dbReference type="NCBI Taxonomy" id="158850"/>
    <lineage>
        <taxon>Bacteria</taxon>
        <taxon>Pseudomonadati</taxon>
        <taxon>Pseudomonadota</taxon>
        <taxon>Gammaproteobacteria</taxon>
        <taxon>Enterobacterales</taxon>
        <taxon>Morganellaceae</taxon>
        <taxon>Providencia</taxon>
    </lineage>
</organism>
<dbReference type="RefSeq" id="WP_112835868.1">
    <property type="nucleotide sequence ID" value="NZ_UAUA01000018.1"/>
</dbReference>
<dbReference type="EMBL" id="UGUA01000002">
    <property type="protein sequence ID" value="SUC34035.1"/>
    <property type="molecule type" value="Genomic_DNA"/>
</dbReference>